<organism evidence="2">
    <name type="scientific">Bacteroides intestinalis</name>
    <dbReference type="NCBI Taxonomy" id="329854"/>
    <lineage>
        <taxon>Bacteria</taxon>
        <taxon>Pseudomonadati</taxon>
        <taxon>Bacteroidota</taxon>
        <taxon>Bacteroidia</taxon>
        <taxon>Bacteroidales</taxon>
        <taxon>Bacteroidaceae</taxon>
        <taxon>Bacteroides</taxon>
    </lineage>
</organism>
<accession>A0A6N2XDL8</accession>
<evidence type="ECO:0000313" key="2">
    <source>
        <dbReference type="EMBL" id="VYT52295.1"/>
    </source>
</evidence>
<name>A0A6N2XDL8_9BACE</name>
<feature type="domain" description="Endonuclease GajA/Old nuclease/RecF-like AAA" evidence="1">
    <location>
        <begin position="3"/>
        <end position="37"/>
    </location>
</feature>
<dbReference type="RefSeq" id="WP_230372578.1">
    <property type="nucleotide sequence ID" value="NZ_BAABZC010000003.1"/>
</dbReference>
<dbReference type="AlphaFoldDB" id="A0A6N2XDL8"/>
<dbReference type="InterPro" id="IPR027417">
    <property type="entry name" value="P-loop_NTPase"/>
</dbReference>
<sequence>MTEQIFIENYKSIRNAKIKLNNLNVLIGSNGVGKSNFI</sequence>
<dbReference type="EMBL" id="CACRSU010000049">
    <property type="protein sequence ID" value="VYT52295.1"/>
    <property type="molecule type" value="Genomic_DNA"/>
</dbReference>
<dbReference type="SUPFAM" id="SSF52540">
    <property type="entry name" value="P-loop containing nucleoside triphosphate hydrolases"/>
    <property type="match status" value="1"/>
</dbReference>
<dbReference type="Pfam" id="PF13175">
    <property type="entry name" value="AAA_15"/>
    <property type="match status" value="1"/>
</dbReference>
<proteinExistence type="predicted"/>
<dbReference type="Gene3D" id="3.40.50.300">
    <property type="entry name" value="P-loop containing nucleotide triphosphate hydrolases"/>
    <property type="match status" value="1"/>
</dbReference>
<protein>
    <recommendedName>
        <fullName evidence="1">Endonuclease GajA/Old nuclease/RecF-like AAA domain-containing protein</fullName>
    </recommendedName>
</protein>
<dbReference type="InterPro" id="IPR041685">
    <property type="entry name" value="AAA_GajA/Old/RecF-like"/>
</dbReference>
<reference evidence="2" key="1">
    <citation type="submission" date="2019-11" db="EMBL/GenBank/DDBJ databases">
        <authorList>
            <person name="Feng L."/>
        </authorList>
    </citation>
    <scope>NUCLEOTIDE SEQUENCE</scope>
    <source>
        <strain evidence="2">BintestinalisLFYP9</strain>
    </source>
</reference>
<gene>
    <name evidence="2" type="ORF">BILFYP9_04599</name>
</gene>
<evidence type="ECO:0000259" key="1">
    <source>
        <dbReference type="Pfam" id="PF13175"/>
    </source>
</evidence>